<keyword evidence="2" id="KW-1185">Reference proteome</keyword>
<sequence>MRAIVQRVKEASVKVDNEIIGEINQGFLVFVAVNVDDELKDIDYIKNKVMNLRIFEDEEGKMNKSIMDIEGEFLVVSQFTLYGDARKGNRPSFINSAKHEKANEYYELFVEKLKNDSNLKVETGKFAADMEISLINDGPVTIQLDSSKLY</sequence>
<dbReference type="EC" id="3.1.1.96" evidence="1"/>
<name>A0AC61MTW1_9FIRM</name>
<accession>A0AC61MTW1</accession>
<gene>
    <name evidence="1" type="ORF">JFY71_11055</name>
</gene>
<reference evidence="1 2" key="1">
    <citation type="journal article" date="2022" name="Int. J. Syst. Evol. Microbiol.">
        <title>Miniphocaeibacter halophilus sp. nov., an ammonium-tolerant acetate-producing bacterium isolated from a biogas system.</title>
        <authorList>
            <person name="Schnurer A."/>
            <person name="Singh A."/>
            <person name="Bi S."/>
            <person name="Qiao W."/>
            <person name="Westerholm M."/>
        </authorList>
    </citation>
    <scope>NUCLEOTIDE SEQUENCE [LARGE SCALE GENOMIC DNA]</scope>
    <source>
        <strain evidence="1 2">AMB_01</strain>
    </source>
</reference>
<organism evidence="1 2">
    <name type="scientific">Miniphocaeibacter halophilus</name>
    <dbReference type="NCBI Taxonomy" id="2931922"/>
    <lineage>
        <taxon>Bacteria</taxon>
        <taxon>Bacillati</taxon>
        <taxon>Bacillota</taxon>
        <taxon>Tissierellia</taxon>
        <taxon>Tissierellales</taxon>
        <taxon>Peptoniphilaceae</taxon>
        <taxon>Miniphocaeibacter</taxon>
    </lineage>
</organism>
<protein>
    <submittedName>
        <fullName evidence="1">D-tyrosyl-tRNA(Tyr) deacylase</fullName>
        <ecNumber evidence="1">3.1.1.96</ecNumber>
    </submittedName>
</protein>
<proteinExistence type="predicted"/>
<keyword evidence="1" id="KW-0378">Hydrolase</keyword>
<evidence type="ECO:0000313" key="1">
    <source>
        <dbReference type="EMBL" id="QQK07801.1"/>
    </source>
</evidence>
<dbReference type="Proteomes" id="UP000595814">
    <property type="component" value="Chromosome"/>
</dbReference>
<dbReference type="EMBL" id="CP066744">
    <property type="protein sequence ID" value="QQK07801.1"/>
    <property type="molecule type" value="Genomic_DNA"/>
</dbReference>
<evidence type="ECO:0000313" key="2">
    <source>
        <dbReference type="Proteomes" id="UP000595814"/>
    </source>
</evidence>